<dbReference type="SUPFAM" id="SSF53850">
    <property type="entry name" value="Periplasmic binding protein-like II"/>
    <property type="match status" value="1"/>
</dbReference>
<evidence type="ECO:0000313" key="4">
    <source>
        <dbReference type="Proteomes" id="UP000307768"/>
    </source>
</evidence>
<feature type="compositionally biased region" description="Low complexity" evidence="1">
    <location>
        <begin position="37"/>
        <end position="50"/>
    </location>
</feature>
<evidence type="ECO:0000256" key="1">
    <source>
        <dbReference type="SAM" id="MobiDB-lite"/>
    </source>
</evidence>
<reference evidence="3 4" key="1">
    <citation type="submission" date="2019-09" db="EMBL/GenBank/DDBJ databases">
        <title>Mumia zhuanghuii sp. nov. isolated from the intestinal contents of plateau pika (Ochotona curzoniae) in the Qinghai-Tibet plateau of China.</title>
        <authorList>
            <person name="Tian Z."/>
        </authorList>
    </citation>
    <scope>NUCLEOTIDE SEQUENCE [LARGE SCALE GENOMIC DNA]</scope>
    <source>
        <strain evidence="4">350</strain>
    </source>
</reference>
<dbReference type="Gene3D" id="3.10.105.10">
    <property type="entry name" value="Dipeptide-binding Protein, Domain 3"/>
    <property type="match status" value="1"/>
</dbReference>
<feature type="domain" description="Solute-binding protein family 5" evidence="2">
    <location>
        <begin position="129"/>
        <end position="529"/>
    </location>
</feature>
<accession>A0A5Q6RYT9</accession>
<sequence length="620" mass="66910">MSRTAGPGEGGRVGRRLGRVLALVCSGFLLVAACTSADSPDDSASTSNATPDHRAAGRAGSAKDPHAQAPAAEIPGATRGGQLRVLSASVPDSLDPAQASFVDTRSVLSGLVTRSLTQFRRDPVTGDMELVPDLATDLGAVNDAGTTWSFTLRAGIQFEDGTPVTAEDVAYGIKRAFADDVLPGAPAYLRTFFLDGDLYHGPYATTAELRERPGYKPGWYAGDSFRGIEVSGRTITFRLSRPFADMPYLASFPQFSPVPRAADSDPAAYGRHPVATGPYAVEVFRDQTTLVLRRNESWDPATDPGRHQYADGWTFLWGQDTDRIEGLLLDDAGDAQYALSYDSLGVDTATRLLEEAPSRVITAGTPCTYLWYLDTRKITDKRVRHALGWAYPYEAAWQAEHEIVGTTRVPGTTLMPPGVTGQVEYDPLSNGGRRTDAARARKLLVKADAVGFPVQWYYASDVPEKVAVKDAVVAALERAGFDPMPIATTAKQIRRMQFDPTGPHDVVDSGWCSDWPTGSSWFPAQWSSDHLDDPARPNPSMLDEPEVQDEIDRILDTLSGKAAAKAWGALDKRIGTEFYPAVVLGHQGVVLAHGSRVGGMAVNEMQGMPLFADLFVDQGT</sequence>
<organism evidence="3 4">
    <name type="scientific">Mumia zhuanghuii</name>
    <dbReference type="NCBI Taxonomy" id="2585211"/>
    <lineage>
        <taxon>Bacteria</taxon>
        <taxon>Bacillati</taxon>
        <taxon>Actinomycetota</taxon>
        <taxon>Actinomycetes</taxon>
        <taxon>Propionibacteriales</taxon>
        <taxon>Nocardioidaceae</taxon>
        <taxon>Mumia</taxon>
    </lineage>
</organism>
<dbReference type="Pfam" id="PF00496">
    <property type="entry name" value="SBP_bac_5"/>
    <property type="match status" value="1"/>
</dbReference>
<dbReference type="InterPro" id="IPR039424">
    <property type="entry name" value="SBP_5"/>
</dbReference>
<evidence type="ECO:0000259" key="2">
    <source>
        <dbReference type="Pfam" id="PF00496"/>
    </source>
</evidence>
<feature type="compositionally biased region" description="Basic and acidic residues" evidence="1">
    <location>
        <begin position="51"/>
        <end position="66"/>
    </location>
</feature>
<feature type="region of interest" description="Disordered" evidence="1">
    <location>
        <begin position="37"/>
        <end position="80"/>
    </location>
</feature>
<dbReference type="PROSITE" id="PS51257">
    <property type="entry name" value="PROKAR_LIPOPROTEIN"/>
    <property type="match status" value="1"/>
</dbReference>
<dbReference type="AlphaFoldDB" id="A0A5Q6RYT9"/>
<comment type="caution">
    <text evidence="3">The sequence shown here is derived from an EMBL/GenBank/DDBJ whole genome shotgun (WGS) entry which is preliminary data.</text>
</comment>
<dbReference type="GO" id="GO:0015833">
    <property type="term" value="P:peptide transport"/>
    <property type="evidence" value="ECO:0007669"/>
    <property type="project" value="TreeGrafter"/>
</dbReference>
<dbReference type="PANTHER" id="PTHR30290">
    <property type="entry name" value="PERIPLASMIC BINDING COMPONENT OF ABC TRANSPORTER"/>
    <property type="match status" value="1"/>
</dbReference>
<dbReference type="GO" id="GO:1904680">
    <property type="term" value="F:peptide transmembrane transporter activity"/>
    <property type="evidence" value="ECO:0007669"/>
    <property type="project" value="TreeGrafter"/>
</dbReference>
<dbReference type="InterPro" id="IPR000914">
    <property type="entry name" value="SBP_5_dom"/>
</dbReference>
<name>A0A5Q6RYT9_9ACTN</name>
<evidence type="ECO:0000313" key="3">
    <source>
        <dbReference type="EMBL" id="KAA1423275.1"/>
    </source>
</evidence>
<dbReference type="PANTHER" id="PTHR30290:SF83">
    <property type="entry name" value="ABC TRANSPORTER SUBSTRATE-BINDING PROTEIN"/>
    <property type="match status" value="1"/>
</dbReference>
<protein>
    <recommendedName>
        <fullName evidence="2">Solute-binding protein family 5 domain-containing protein</fullName>
    </recommendedName>
</protein>
<proteinExistence type="predicted"/>
<dbReference type="Gene3D" id="3.40.190.10">
    <property type="entry name" value="Periplasmic binding protein-like II"/>
    <property type="match status" value="1"/>
</dbReference>
<gene>
    <name evidence="3" type="ORF">FE697_006530</name>
</gene>
<dbReference type="OrthoDB" id="9796817at2"/>
<dbReference type="Proteomes" id="UP000307768">
    <property type="component" value="Unassembled WGS sequence"/>
</dbReference>
<dbReference type="EMBL" id="VDFQ02000002">
    <property type="protein sequence ID" value="KAA1423275.1"/>
    <property type="molecule type" value="Genomic_DNA"/>
</dbReference>